<reference evidence="8" key="1">
    <citation type="submission" date="2021-01" db="EMBL/GenBank/DDBJ databases">
        <authorList>
            <person name="Li R."/>
            <person name="Bekaert M."/>
        </authorList>
    </citation>
    <scope>NUCLEOTIDE SEQUENCE</scope>
    <source>
        <strain evidence="8">Farmed</strain>
    </source>
</reference>
<dbReference type="GO" id="GO:0005829">
    <property type="term" value="C:cytosol"/>
    <property type="evidence" value="ECO:0007669"/>
    <property type="project" value="TreeGrafter"/>
</dbReference>
<keyword evidence="9" id="KW-1185">Reference proteome</keyword>
<dbReference type="EMBL" id="CAHIKZ030004034">
    <property type="protein sequence ID" value="CAE1306499.1"/>
    <property type="molecule type" value="Genomic_DNA"/>
</dbReference>
<feature type="transmembrane region" description="Helical" evidence="6">
    <location>
        <begin position="219"/>
        <end position="241"/>
    </location>
</feature>
<dbReference type="SUPFAM" id="SSF52799">
    <property type="entry name" value="(Phosphotyrosine protein) phosphatases II"/>
    <property type="match status" value="1"/>
</dbReference>
<dbReference type="PANTHER" id="PTHR12305">
    <property type="entry name" value="PHOSPHATASE WITH HOMOLOGY TO TENSIN"/>
    <property type="match status" value="1"/>
</dbReference>
<dbReference type="PANTHER" id="PTHR12305:SF60">
    <property type="entry name" value="PHOSPHATIDYLINOSITOL 3,4,5-TRISPHOSPHATE 3-PHOSPHATASE TPTE2-RELATED"/>
    <property type="match status" value="1"/>
</dbReference>
<gene>
    <name evidence="8" type="ORF">SPHA_58725</name>
</gene>
<dbReference type="PROSITE" id="PS51181">
    <property type="entry name" value="PPASE_TENSIN"/>
    <property type="match status" value="1"/>
</dbReference>
<dbReference type="AlphaFoldDB" id="A0A812DQS6"/>
<feature type="transmembrane region" description="Helical" evidence="6">
    <location>
        <begin position="20"/>
        <end position="44"/>
    </location>
</feature>
<dbReference type="InterPro" id="IPR027359">
    <property type="entry name" value="Volt_channel_dom_sf"/>
</dbReference>
<evidence type="ECO:0000256" key="4">
    <source>
        <dbReference type="ARBA" id="ARBA00022989"/>
    </source>
</evidence>
<evidence type="ECO:0000256" key="2">
    <source>
        <dbReference type="ARBA" id="ARBA00022692"/>
    </source>
</evidence>
<keyword evidence="2 6" id="KW-0812">Transmembrane</keyword>
<dbReference type="InterPro" id="IPR029021">
    <property type="entry name" value="Prot-tyrosine_phosphatase-like"/>
</dbReference>
<dbReference type="Gene3D" id="1.20.120.350">
    <property type="entry name" value="Voltage-gated potassium channels. Chain C"/>
    <property type="match status" value="1"/>
</dbReference>
<dbReference type="Proteomes" id="UP000597762">
    <property type="component" value="Unassembled WGS sequence"/>
</dbReference>
<protein>
    <submittedName>
        <fullName evidence="8">TPTE</fullName>
    </submittedName>
</protein>
<accession>A0A812DQS6</accession>
<dbReference type="OrthoDB" id="16692at2759"/>
<comment type="subcellular location">
    <subcellularLocation>
        <location evidence="1">Membrane</location>
        <topology evidence="1">Multi-pass membrane protein</topology>
    </subcellularLocation>
</comment>
<dbReference type="GO" id="GO:0016020">
    <property type="term" value="C:membrane"/>
    <property type="evidence" value="ECO:0007669"/>
    <property type="project" value="UniProtKB-SubCell"/>
</dbReference>
<proteinExistence type="predicted"/>
<feature type="domain" description="Phosphatase tensin-type" evidence="7">
    <location>
        <begin position="294"/>
        <end position="379"/>
    </location>
</feature>
<evidence type="ECO:0000313" key="8">
    <source>
        <dbReference type="EMBL" id="CAE1306499.1"/>
    </source>
</evidence>
<organism evidence="8 9">
    <name type="scientific">Acanthosepion pharaonis</name>
    <name type="common">Pharaoh cuttlefish</name>
    <name type="synonym">Sepia pharaonis</name>
    <dbReference type="NCBI Taxonomy" id="158019"/>
    <lineage>
        <taxon>Eukaryota</taxon>
        <taxon>Metazoa</taxon>
        <taxon>Spiralia</taxon>
        <taxon>Lophotrochozoa</taxon>
        <taxon>Mollusca</taxon>
        <taxon>Cephalopoda</taxon>
        <taxon>Coleoidea</taxon>
        <taxon>Decapodiformes</taxon>
        <taxon>Sepiida</taxon>
        <taxon>Sepiina</taxon>
        <taxon>Sepiidae</taxon>
        <taxon>Acanthosepion</taxon>
    </lineage>
</organism>
<evidence type="ECO:0000256" key="5">
    <source>
        <dbReference type="ARBA" id="ARBA00023136"/>
    </source>
</evidence>
<evidence type="ECO:0000313" key="9">
    <source>
        <dbReference type="Proteomes" id="UP000597762"/>
    </source>
</evidence>
<evidence type="ECO:0000259" key="7">
    <source>
        <dbReference type="PROSITE" id="PS51181"/>
    </source>
</evidence>
<feature type="transmembrane region" description="Helical" evidence="6">
    <location>
        <begin position="154"/>
        <end position="176"/>
    </location>
</feature>
<name>A0A812DQS6_ACAPH</name>
<sequence>MSLSLSDSIQRDTEISFFLFLYLSVSPSLSTHVCLSFPFIFYLLHEKFWLTDSCIESSIMSKYKQFEDEDFSECKSENGTKPSAAVQIEDTQISVNPSLQVNFNNGNGADHQSVQTNIEGTPRAFINDPAGDRYCPKNKLEAVQLMVKRIVEHLIFRIMTVLLILTDFILVVVDLAIFDCDADSGLEITSHVIISYFMLEVALRIFYRGKSFFYNCIDVLDMVVVVVSFVTDMVFAGLYGIESCQKDNAADLAKLVVIGRVVRIIRICRIIYIMIVQHRHLTNATRQMVSQNKRRYQKDSFDLDLCYITERVIAMSFPSAGIMAFYRNPIHEVVRFFETKHKDHYKIYNLCSEKDYDESLFHNRVERIFIDDHNVPTLS</sequence>
<dbReference type="GO" id="GO:0016314">
    <property type="term" value="F:phosphatidylinositol-3,4,5-trisphosphate 3-phosphatase activity"/>
    <property type="evidence" value="ECO:0007669"/>
    <property type="project" value="TreeGrafter"/>
</dbReference>
<evidence type="ECO:0000256" key="6">
    <source>
        <dbReference type="SAM" id="Phobius"/>
    </source>
</evidence>
<keyword evidence="4 6" id="KW-1133">Transmembrane helix</keyword>
<keyword evidence="3" id="KW-0378">Hydrolase</keyword>
<comment type="caution">
    <text evidence="8">The sequence shown here is derived from an EMBL/GenBank/DDBJ whole genome shotgun (WGS) entry which is preliminary data.</text>
</comment>
<evidence type="ECO:0000256" key="1">
    <source>
        <dbReference type="ARBA" id="ARBA00004141"/>
    </source>
</evidence>
<keyword evidence="5 6" id="KW-0472">Membrane</keyword>
<dbReference type="InterPro" id="IPR051281">
    <property type="entry name" value="Dual-spec_lipid-protein_phosph"/>
</dbReference>
<dbReference type="Gene3D" id="3.90.190.10">
    <property type="entry name" value="Protein tyrosine phosphatase superfamily"/>
    <property type="match status" value="1"/>
</dbReference>
<dbReference type="InterPro" id="IPR029023">
    <property type="entry name" value="Tensin_phosphatase"/>
</dbReference>
<feature type="transmembrane region" description="Helical" evidence="6">
    <location>
        <begin position="188"/>
        <end position="207"/>
    </location>
</feature>
<evidence type="ECO:0000256" key="3">
    <source>
        <dbReference type="ARBA" id="ARBA00022801"/>
    </source>
</evidence>